<dbReference type="InterPro" id="IPR001375">
    <property type="entry name" value="Peptidase_S9_cat"/>
</dbReference>
<dbReference type="GO" id="GO:0006508">
    <property type="term" value="P:proteolysis"/>
    <property type="evidence" value="ECO:0007669"/>
    <property type="project" value="UniProtKB-KW"/>
</dbReference>
<dbReference type="Pfam" id="PF00326">
    <property type="entry name" value="Peptidase_S9"/>
    <property type="match status" value="1"/>
</dbReference>
<dbReference type="PANTHER" id="PTHR42776">
    <property type="entry name" value="SERINE PEPTIDASE S9 FAMILY MEMBER"/>
    <property type="match status" value="1"/>
</dbReference>
<evidence type="ECO:0000259" key="4">
    <source>
        <dbReference type="Pfam" id="PF00326"/>
    </source>
</evidence>
<comment type="similarity">
    <text evidence="1">Belongs to the peptidase S9C family.</text>
</comment>
<dbReference type="FunFam" id="3.40.50.1820:FF:000028">
    <property type="entry name" value="S9 family peptidase"/>
    <property type="match status" value="1"/>
</dbReference>
<dbReference type="RefSeq" id="WP_078694147.1">
    <property type="nucleotide sequence ID" value="NZ_FUWX01000012.1"/>
</dbReference>
<dbReference type="Gene3D" id="3.40.50.1820">
    <property type="entry name" value="alpha/beta hydrolase"/>
    <property type="match status" value="1"/>
</dbReference>
<keyword evidence="5" id="KW-0031">Aminopeptidase</keyword>
<keyword evidence="2" id="KW-0645">Protease</keyword>
<dbReference type="Proteomes" id="UP000191153">
    <property type="component" value="Unassembled WGS sequence"/>
</dbReference>
<evidence type="ECO:0000256" key="2">
    <source>
        <dbReference type="ARBA" id="ARBA00022670"/>
    </source>
</evidence>
<feature type="domain" description="Peptidase S9 prolyl oligopeptidase catalytic" evidence="4">
    <location>
        <begin position="416"/>
        <end position="627"/>
    </location>
</feature>
<dbReference type="EMBL" id="FUWX01000012">
    <property type="protein sequence ID" value="SJZ83255.1"/>
    <property type="molecule type" value="Genomic_DNA"/>
</dbReference>
<dbReference type="STRING" id="180163.SAMN02745174_01674"/>
<dbReference type="PANTHER" id="PTHR42776:SF27">
    <property type="entry name" value="DIPEPTIDYL PEPTIDASE FAMILY MEMBER 6"/>
    <property type="match status" value="1"/>
</dbReference>
<sequence>MEKIHLEDIGKYSFLSNLKGSPCGMYLGFLKSNIDLKENKYINNLYLYNREKKEYKRVLSENIKYYTWIEEGKLLYFKESTDGETEIFKLQIYSQEIIESYKVPLDKISKIEKISSGKFLILGDKKRIVDEDVETFDEIPFWANGKGIMNKQRDGLYIYNKIEKSLDRISNKFEKVEKFRVIGEKVYYISKTYRDKMDVYNELKVYDLTSGENKTLIGDKKFNIKDVMMLNEKIIFLGTTMENYGLNENPEFYLYSNEEIRKISNMDLSIGNSVGSDCRYLSGKNLGIKDEKIYFIGTEENSSSLFSMDINGKLTREEKIEGSLDEIEVMEKDIYGVVMEDRALEDIFLLNNKKEKITNFNGEYNKKVSQLESLIFINDHMEFEGFVLKPKEIIPGEKYPGVLMIHGGPKGVYGRNFYHEMEVLASEGYFVFYTNPRGSDGRGNEFADIRGKYGTVDYEDLMAFYKIVLEKYPEIDKSRVGVSGGSYGGFMVNWIIGHSDVFACGVSQRSISNWISKFLTTDIGYYHNSQQIMGTPWENSEVLWEKSPLKYANRVKTPTLFIHSDEDYRCWMSEGIQMFTALKYHGIDSKLCLFKGANHDLSRSGKPSKRIKRMEEILHWLKKYLKK</sequence>
<dbReference type="OrthoDB" id="108903at2"/>
<evidence type="ECO:0000256" key="1">
    <source>
        <dbReference type="ARBA" id="ARBA00010040"/>
    </source>
</evidence>
<dbReference type="InterPro" id="IPR029058">
    <property type="entry name" value="AB_hydrolase_fold"/>
</dbReference>
<proteinExistence type="inferred from homology"/>
<evidence type="ECO:0000313" key="6">
    <source>
        <dbReference type="Proteomes" id="UP000191153"/>
    </source>
</evidence>
<protein>
    <submittedName>
        <fullName evidence="5">Dipeptidyl aminopeptidase/acylaminoacyl peptidase</fullName>
    </submittedName>
</protein>
<dbReference type="SUPFAM" id="SSF82171">
    <property type="entry name" value="DPP6 N-terminal domain-like"/>
    <property type="match status" value="1"/>
</dbReference>
<dbReference type="GO" id="GO:0004177">
    <property type="term" value="F:aminopeptidase activity"/>
    <property type="evidence" value="ECO:0007669"/>
    <property type="project" value="UniProtKB-KW"/>
</dbReference>
<keyword evidence="6" id="KW-1185">Reference proteome</keyword>
<dbReference type="GO" id="GO:0004252">
    <property type="term" value="F:serine-type endopeptidase activity"/>
    <property type="evidence" value="ECO:0007669"/>
    <property type="project" value="TreeGrafter"/>
</dbReference>
<evidence type="ECO:0000256" key="3">
    <source>
        <dbReference type="ARBA" id="ARBA00022801"/>
    </source>
</evidence>
<gene>
    <name evidence="5" type="ORF">SAMN02745174_01674</name>
</gene>
<evidence type="ECO:0000313" key="5">
    <source>
        <dbReference type="EMBL" id="SJZ83255.1"/>
    </source>
</evidence>
<organism evidence="5 6">
    <name type="scientific">Cetobacterium ceti</name>
    <dbReference type="NCBI Taxonomy" id="180163"/>
    <lineage>
        <taxon>Bacteria</taxon>
        <taxon>Fusobacteriati</taxon>
        <taxon>Fusobacteriota</taxon>
        <taxon>Fusobacteriia</taxon>
        <taxon>Fusobacteriales</taxon>
        <taxon>Fusobacteriaceae</taxon>
        <taxon>Cetobacterium</taxon>
    </lineage>
</organism>
<dbReference type="AlphaFoldDB" id="A0A1T4NVP2"/>
<dbReference type="SUPFAM" id="SSF53474">
    <property type="entry name" value="alpha/beta-Hydrolases"/>
    <property type="match status" value="1"/>
</dbReference>
<keyword evidence="3" id="KW-0378">Hydrolase</keyword>
<name>A0A1T4NVP2_9FUSO</name>
<reference evidence="5 6" key="1">
    <citation type="submission" date="2017-02" db="EMBL/GenBank/DDBJ databases">
        <authorList>
            <person name="Peterson S.W."/>
        </authorList>
    </citation>
    <scope>NUCLEOTIDE SEQUENCE [LARGE SCALE GENOMIC DNA]</scope>
    <source>
        <strain evidence="5 6">ATCC 700028</strain>
    </source>
</reference>
<accession>A0A1T4NVP2</accession>